<dbReference type="EMBL" id="JARPWH010000244">
    <property type="protein sequence ID" value="MDT2405258.1"/>
    <property type="molecule type" value="Genomic_DNA"/>
</dbReference>
<reference evidence="1" key="1">
    <citation type="submission" date="2023-03" db="EMBL/GenBank/DDBJ databases">
        <authorList>
            <person name="Shen W."/>
            <person name="Cai J."/>
        </authorList>
    </citation>
    <scope>NUCLEOTIDE SEQUENCE</scope>
    <source>
        <strain evidence="1">P33-2</strain>
    </source>
</reference>
<dbReference type="RefSeq" id="WP_311865998.1">
    <property type="nucleotide sequence ID" value="NZ_JARPWH010000244.1"/>
</dbReference>
<gene>
    <name evidence="1" type="ORF">P7D43_23210</name>
</gene>
<sequence>MFQYQVKYIAHNDRIKTCYLHASSREEVEESARILQGCKQLISIRVWPKEQEDGE</sequence>
<proteinExistence type="predicted"/>
<organism evidence="1 2">
    <name type="scientific">Enterococcus avium</name>
    <name type="common">Streptococcus avium</name>
    <dbReference type="NCBI Taxonomy" id="33945"/>
    <lineage>
        <taxon>Bacteria</taxon>
        <taxon>Bacillati</taxon>
        <taxon>Bacillota</taxon>
        <taxon>Bacilli</taxon>
        <taxon>Lactobacillales</taxon>
        <taxon>Enterococcaceae</taxon>
        <taxon>Enterococcus</taxon>
    </lineage>
</organism>
<evidence type="ECO:0000313" key="1">
    <source>
        <dbReference type="EMBL" id="MDT2405258.1"/>
    </source>
</evidence>
<dbReference type="AlphaFoldDB" id="A0AAW8S1D8"/>
<accession>A0AAW8S1D8</accession>
<comment type="caution">
    <text evidence="1">The sequence shown here is derived from an EMBL/GenBank/DDBJ whole genome shotgun (WGS) entry which is preliminary data.</text>
</comment>
<dbReference type="Proteomes" id="UP001260773">
    <property type="component" value="Unassembled WGS sequence"/>
</dbReference>
<name>A0AAW8S1D8_ENTAV</name>
<protein>
    <submittedName>
        <fullName evidence="1">Uncharacterized protein</fullName>
    </submittedName>
</protein>
<evidence type="ECO:0000313" key="2">
    <source>
        <dbReference type="Proteomes" id="UP001260773"/>
    </source>
</evidence>